<keyword evidence="3" id="KW-1185">Reference proteome</keyword>
<evidence type="ECO:0000256" key="1">
    <source>
        <dbReference type="SAM" id="MobiDB-lite"/>
    </source>
</evidence>
<sequence>MDDTGAQDRGAKGSASDNVELTNVDTSGSPSGGRHEVAAVGTAQYRVYKIRWFGLAQLVLMNIVVSWDDDWGRGHVVDWNEKNIYRVVDLVLAGVEVVGRVLPRYGEQYQLA</sequence>
<proteinExistence type="predicted"/>
<dbReference type="Proteomes" id="UP000750711">
    <property type="component" value="Unassembled WGS sequence"/>
</dbReference>
<dbReference type="EMBL" id="JAGHQM010002549">
    <property type="protein sequence ID" value="KAH0548550.1"/>
    <property type="molecule type" value="Genomic_DNA"/>
</dbReference>
<protein>
    <submittedName>
        <fullName evidence="2">Uncharacterized protein</fullName>
    </submittedName>
</protein>
<evidence type="ECO:0000313" key="2">
    <source>
        <dbReference type="EMBL" id="KAH0548550.1"/>
    </source>
</evidence>
<name>A0A9P8IJ51_9PEZI</name>
<evidence type="ECO:0000313" key="3">
    <source>
        <dbReference type="Proteomes" id="UP000750711"/>
    </source>
</evidence>
<comment type="caution">
    <text evidence="2">The sequence shown here is derived from an EMBL/GenBank/DDBJ whole genome shotgun (WGS) entry which is preliminary data.</text>
</comment>
<organism evidence="2 3">
    <name type="scientific">Trichoglossum hirsutum</name>
    <dbReference type="NCBI Taxonomy" id="265104"/>
    <lineage>
        <taxon>Eukaryota</taxon>
        <taxon>Fungi</taxon>
        <taxon>Dikarya</taxon>
        <taxon>Ascomycota</taxon>
        <taxon>Pezizomycotina</taxon>
        <taxon>Geoglossomycetes</taxon>
        <taxon>Geoglossales</taxon>
        <taxon>Geoglossaceae</taxon>
        <taxon>Trichoglossum</taxon>
    </lineage>
</organism>
<accession>A0A9P8IJ51</accession>
<gene>
    <name evidence="2" type="ORF">GP486_007905</name>
</gene>
<feature type="region of interest" description="Disordered" evidence="1">
    <location>
        <begin position="1"/>
        <end position="35"/>
    </location>
</feature>
<reference evidence="2" key="1">
    <citation type="submission" date="2021-03" db="EMBL/GenBank/DDBJ databases">
        <title>Comparative genomics and phylogenomic investigation of the class Geoglossomycetes provide insights into ecological specialization and systematics.</title>
        <authorList>
            <person name="Melie T."/>
            <person name="Pirro S."/>
            <person name="Miller A.N."/>
            <person name="Quandt A."/>
        </authorList>
    </citation>
    <scope>NUCLEOTIDE SEQUENCE</scope>
    <source>
        <strain evidence="2">CAQ_001_2017</strain>
    </source>
</reference>
<feature type="compositionally biased region" description="Polar residues" evidence="1">
    <location>
        <begin position="15"/>
        <end position="29"/>
    </location>
</feature>
<dbReference type="AlphaFoldDB" id="A0A9P8IJ51"/>